<evidence type="ECO:0000313" key="8">
    <source>
        <dbReference type="RefSeq" id="XP_041432635.1"/>
    </source>
</evidence>
<dbReference type="Pfam" id="PF02263">
    <property type="entry name" value="GBP"/>
    <property type="match status" value="1"/>
</dbReference>
<dbReference type="KEGG" id="xla:121398114"/>
<keyword evidence="7" id="KW-1185">Reference proteome</keyword>
<keyword evidence="2 4" id="KW-0863">Zinc-finger</keyword>
<dbReference type="InterPro" id="IPR001841">
    <property type="entry name" value="Znf_RING"/>
</dbReference>
<dbReference type="InterPro" id="IPR013083">
    <property type="entry name" value="Znf_RING/FYVE/PHD"/>
</dbReference>
<organism evidence="7 8">
    <name type="scientific">Xenopus laevis</name>
    <name type="common">African clawed frog</name>
    <dbReference type="NCBI Taxonomy" id="8355"/>
    <lineage>
        <taxon>Eukaryota</taxon>
        <taxon>Metazoa</taxon>
        <taxon>Chordata</taxon>
        <taxon>Craniata</taxon>
        <taxon>Vertebrata</taxon>
        <taxon>Euteleostomi</taxon>
        <taxon>Amphibia</taxon>
        <taxon>Batrachia</taxon>
        <taxon>Anura</taxon>
        <taxon>Pipoidea</taxon>
        <taxon>Pipidae</taxon>
        <taxon>Xenopodinae</taxon>
        <taxon>Xenopus</taxon>
        <taxon>Xenopus</taxon>
    </lineage>
</organism>
<gene>
    <name evidence="8" type="primary">LOC121398114</name>
</gene>
<dbReference type="Gene3D" id="3.40.50.300">
    <property type="entry name" value="P-loop containing nucleotide triphosphate hydrolases"/>
    <property type="match status" value="1"/>
</dbReference>
<dbReference type="InterPro" id="IPR017907">
    <property type="entry name" value="Znf_RING_CS"/>
</dbReference>
<evidence type="ECO:0000259" key="6">
    <source>
        <dbReference type="PROSITE" id="PS50089"/>
    </source>
</evidence>
<dbReference type="PANTHER" id="PTHR10751">
    <property type="entry name" value="GUANYLATE BINDING PROTEIN"/>
    <property type="match status" value="1"/>
</dbReference>
<name>A0A8J1LV83_XENLA</name>
<dbReference type="PROSITE" id="PS50089">
    <property type="entry name" value="ZF_RING_2"/>
    <property type="match status" value="1"/>
</dbReference>
<dbReference type="GO" id="GO:0003924">
    <property type="term" value="F:GTPase activity"/>
    <property type="evidence" value="ECO:0000318"/>
    <property type="project" value="GO_Central"/>
</dbReference>
<proteinExistence type="predicted"/>
<dbReference type="OrthoDB" id="6270329at2759"/>
<dbReference type="GO" id="GO:0007029">
    <property type="term" value="P:endoplasmic reticulum organization"/>
    <property type="evidence" value="ECO:0000318"/>
    <property type="project" value="GO_Central"/>
</dbReference>
<dbReference type="Pfam" id="PF15227">
    <property type="entry name" value="zf-C3HC4_4"/>
    <property type="match status" value="1"/>
</dbReference>
<feature type="transmembrane region" description="Helical" evidence="5">
    <location>
        <begin position="614"/>
        <end position="638"/>
    </location>
</feature>
<dbReference type="PROSITE" id="PS00518">
    <property type="entry name" value="ZF_RING_1"/>
    <property type="match status" value="1"/>
</dbReference>
<dbReference type="GeneID" id="121398114"/>
<dbReference type="AlphaFoldDB" id="A0A8J1LV83"/>
<keyword evidence="5" id="KW-0812">Transmembrane</keyword>
<keyword evidence="1" id="KW-0479">Metal-binding</keyword>
<dbReference type="GO" id="GO:0051260">
    <property type="term" value="P:protein homooligomerization"/>
    <property type="evidence" value="ECO:0000318"/>
    <property type="project" value="GO_Central"/>
</dbReference>
<keyword evidence="5" id="KW-0472">Membrane</keyword>
<dbReference type="Proteomes" id="UP000186698">
    <property type="component" value="Chromosome 9_10L"/>
</dbReference>
<dbReference type="SMART" id="SM00184">
    <property type="entry name" value="RING"/>
    <property type="match status" value="1"/>
</dbReference>
<evidence type="ECO:0000256" key="4">
    <source>
        <dbReference type="PROSITE-ProRule" id="PRU00175"/>
    </source>
</evidence>
<dbReference type="InterPro" id="IPR015894">
    <property type="entry name" value="Guanylate-bd_N"/>
</dbReference>
<dbReference type="SUPFAM" id="SSF52540">
    <property type="entry name" value="P-loop containing nucleoside triphosphate hydrolases"/>
    <property type="match status" value="1"/>
</dbReference>
<evidence type="ECO:0000256" key="1">
    <source>
        <dbReference type="ARBA" id="ARBA00022723"/>
    </source>
</evidence>
<dbReference type="GO" id="GO:0005525">
    <property type="term" value="F:GTP binding"/>
    <property type="evidence" value="ECO:0000318"/>
    <property type="project" value="GO_Central"/>
</dbReference>
<feature type="domain" description="RING-type" evidence="6">
    <location>
        <begin position="18"/>
        <end position="60"/>
    </location>
</feature>
<dbReference type="GO" id="GO:0008270">
    <property type="term" value="F:zinc ion binding"/>
    <property type="evidence" value="ECO:0007669"/>
    <property type="project" value="UniProtKB-KW"/>
</dbReference>
<sequence length="645" mass="73262">MQQHGPSSFQNLKEELVCSVCFQELEDPVSIACGHTFCRNCIAYYWDNSQQLNCLCPECQKVCPKDQLIPVYRLRNVLTKVQEGVKAKQTKKEELDSAIQFVHTDQSGQLQVDEAAIKTCLFNHEVLDYPVCLICVIGEKGRGKSCLINCILKALSCQEKGQPLSLGSGNEPARGFGITGNGIWIWRRPFILEHYGEKMAVFVLDTEDSLDSSSDSGISLSAISAALSSCLIFNVLFGLKTEELDYLEMYLNVAELVGKFFELHSLQHLDILVHDYHNENKDGQSYKRLQTEILQSQSRYRLVSETLRNSSVACCLLPHPERELLNASQGELTDTTEDFQNLLGAYIYELVGNLWRHVKTDKNGRKMSCSQLARILKTIVKSWNNEQYRCASPLQLYSAFENHKKLENIKEEFWNFIMETASEMSDLINKNVLPATLESRISIGASELQEKLKGSIEDTDGIVNQWLTDLKSYTHQQQGKFCQDYSKKFYEHKHRESKKIIKKKFNDFLLCRAAETSTLFANLTSKPSKMERKINEGVNKFLADFKNLIGNTDNQEEKRLLDEMKLYLRQQQKKFSNEYSKNYYSRRLRILMRGALGSAGVGALWIFGVSQLGAIMTAPVMAGVIGGGTFLILGKVVLRRPITNT</sequence>
<dbReference type="RefSeq" id="XP_041432635.1">
    <property type="nucleotide sequence ID" value="XM_041576701.1"/>
</dbReference>
<evidence type="ECO:0000313" key="7">
    <source>
        <dbReference type="Proteomes" id="UP000186698"/>
    </source>
</evidence>
<protein>
    <submittedName>
        <fullName evidence="8">RING finger protein 112-like</fullName>
    </submittedName>
</protein>
<evidence type="ECO:0000256" key="5">
    <source>
        <dbReference type="SAM" id="Phobius"/>
    </source>
</evidence>
<dbReference type="Gene3D" id="3.30.40.10">
    <property type="entry name" value="Zinc/RING finger domain, C3HC4 (zinc finger)"/>
    <property type="match status" value="1"/>
</dbReference>
<evidence type="ECO:0000256" key="2">
    <source>
        <dbReference type="ARBA" id="ARBA00022771"/>
    </source>
</evidence>
<dbReference type="SUPFAM" id="SSF57850">
    <property type="entry name" value="RING/U-box"/>
    <property type="match status" value="1"/>
</dbReference>
<evidence type="ECO:0000256" key="3">
    <source>
        <dbReference type="ARBA" id="ARBA00022833"/>
    </source>
</evidence>
<keyword evidence="5" id="KW-1133">Transmembrane helix</keyword>
<reference evidence="8" key="1">
    <citation type="submission" date="2025-08" db="UniProtKB">
        <authorList>
            <consortium name="RefSeq"/>
        </authorList>
    </citation>
    <scope>IDENTIFICATION</scope>
    <source>
        <strain evidence="8">J_2021</strain>
        <tissue evidence="8">Erythrocytes</tissue>
    </source>
</reference>
<dbReference type="InterPro" id="IPR027417">
    <property type="entry name" value="P-loop_NTPase"/>
</dbReference>
<keyword evidence="3" id="KW-0862">Zinc</keyword>
<accession>A0A8J1LV83</accession>